<dbReference type="EC" id="2.3.2.26" evidence="3"/>
<accession>E1ZKG9</accession>
<keyword evidence="4" id="KW-0808">Transferase</keyword>
<dbReference type="PANTHER" id="PTHR11254">
    <property type="entry name" value="HECT DOMAIN UBIQUITIN-PROTEIN LIGASE"/>
    <property type="match status" value="1"/>
</dbReference>
<keyword evidence="5 6" id="KW-0833">Ubl conjugation pathway</keyword>
<evidence type="ECO:0000256" key="4">
    <source>
        <dbReference type="ARBA" id="ARBA00022679"/>
    </source>
</evidence>
<organism evidence="10">
    <name type="scientific">Chlorella variabilis</name>
    <name type="common">Green alga</name>
    <dbReference type="NCBI Taxonomy" id="554065"/>
    <lineage>
        <taxon>Eukaryota</taxon>
        <taxon>Viridiplantae</taxon>
        <taxon>Chlorophyta</taxon>
        <taxon>core chlorophytes</taxon>
        <taxon>Trebouxiophyceae</taxon>
        <taxon>Chlorellales</taxon>
        <taxon>Chlorellaceae</taxon>
        <taxon>Chlorella clade</taxon>
        <taxon>Chlorella</taxon>
    </lineage>
</organism>
<dbReference type="GO" id="GO:0061630">
    <property type="term" value="F:ubiquitin protein ligase activity"/>
    <property type="evidence" value="ECO:0007669"/>
    <property type="project" value="UniProtKB-EC"/>
</dbReference>
<dbReference type="KEGG" id="cvr:CHLNCDRAFT_25568"/>
<feature type="region of interest" description="Disordered" evidence="7">
    <location>
        <begin position="1"/>
        <end position="48"/>
    </location>
</feature>
<keyword evidence="10" id="KW-1185">Reference proteome</keyword>
<dbReference type="OrthoDB" id="8068875at2759"/>
<dbReference type="GO" id="GO:0006511">
    <property type="term" value="P:ubiquitin-dependent protein catabolic process"/>
    <property type="evidence" value="ECO:0007669"/>
    <property type="project" value="TreeGrafter"/>
</dbReference>
<evidence type="ECO:0000313" key="10">
    <source>
        <dbReference type="Proteomes" id="UP000008141"/>
    </source>
</evidence>
<sequence>MRVVPAWAPTQQGPRGQPSPTTLPPPLQPPLHLPCSPDPVPHPPPSTCAPPSTLCPTPAPRSVVFTGEEGVDAGGVTREWYQVMSREMFNPQFSLFQPVPEGGTTFQPNPNSIIQNDEARGTNHLDFFKFVGRVVAKALYDGQLVDAHFTRSFYKHVLGQALTYEDIEAVDPDFYRTLRWMLENDITDVLDLTFAEETDYFGRKSVVELRAGGKDIKVTNDNKREYVNLVARHRMTTAIRPQIDAFLSGFWEMVPRKLISIFNDHELELLISGLPEIDVDDLRGNTEYSGFTAASPVVQWFWELVREMDKQDLALLVQFVTGTSKVPLDGFKALQGVHGPQKFQIHKAYGPTERLPSAHTCFNQLDLIEYESKGQLRERLLTAIHEGSEGFGF</sequence>
<protein>
    <recommendedName>
        <fullName evidence="3">HECT-type E3 ubiquitin transferase</fullName>
        <ecNumber evidence="3">2.3.2.26</ecNumber>
    </recommendedName>
</protein>
<dbReference type="SMART" id="SM00119">
    <property type="entry name" value="HECTc"/>
    <property type="match status" value="1"/>
</dbReference>
<evidence type="ECO:0000256" key="6">
    <source>
        <dbReference type="PROSITE-ProRule" id="PRU00104"/>
    </source>
</evidence>
<dbReference type="InterPro" id="IPR000569">
    <property type="entry name" value="HECT_dom"/>
</dbReference>
<evidence type="ECO:0000256" key="3">
    <source>
        <dbReference type="ARBA" id="ARBA00012485"/>
    </source>
</evidence>
<dbReference type="PANTHER" id="PTHR11254:SF67">
    <property type="entry name" value="E3 UBIQUITIN-PROTEIN LIGASE HUWE1"/>
    <property type="match status" value="1"/>
</dbReference>
<dbReference type="CDD" id="cd00078">
    <property type="entry name" value="HECTc"/>
    <property type="match status" value="1"/>
</dbReference>
<dbReference type="SUPFAM" id="SSF56204">
    <property type="entry name" value="Hect, E3 ligase catalytic domain"/>
    <property type="match status" value="1"/>
</dbReference>
<dbReference type="InterPro" id="IPR035983">
    <property type="entry name" value="Hect_E3_ubiquitin_ligase"/>
</dbReference>
<dbReference type="FunFam" id="3.30.2160.10:FF:000001">
    <property type="entry name" value="E3 ubiquitin-protein ligase NEDD4-like"/>
    <property type="match status" value="1"/>
</dbReference>
<dbReference type="Gene3D" id="3.30.2160.10">
    <property type="entry name" value="Hect, E3 ligase catalytic domain"/>
    <property type="match status" value="1"/>
</dbReference>
<comment type="pathway">
    <text evidence="2">Protein modification; protein ubiquitination.</text>
</comment>
<dbReference type="GeneID" id="17353070"/>
<gene>
    <name evidence="9" type="ORF">CHLNCDRAFT_25568</name>
</gene>
<comment type="catalytic activity">
    <reaction evidence="1">
        <text>S-ubiquitinyl-[E2 ubiquitin-conjugating enzyme]-L-cysteine + [acceptor protein]-L-lysine = [E2 ubiquitin-conjugating enzyme]-L-cysteine + N(6)-ubiquitinyl-[acceptor protein]-L-lysine.</text>
        <dbReference type="EC" id="2.3.2.26"/>
    </reaction>
</comment>
<dbReference type="AlphaFoldDB" id="E1ZKG9"/>
<dbReference type="STRING" id="554065.E1ZKG9"/>
<feature type="compositionally biased region" description="Pro residues" evidence="7">
    <location>
        <begin position="21"/>
        <end position="48"/>
    </location>
</feature>
<reference evidence="9 10" key="1">
    <citation type="journal article" date="2010" name="Plant Cell">
        <title>The Chlorella variabilis NC64A genome reveals adaptation to photosymbiosis, coevolution with viruses, and cryptic sex.</title>
        <authorList>
            <person name="Blanc G."/>
            <person name="Duncan G."/>
            <person name="Agarkova I."/>
            <person name="Borodovsky M."/>
            <person name="Gurnon J."/>
            <person name="Kuo A."/>
            <person name="Lindquist E."/>
            <person name="Lucas S."/>
            <person name="Pangilinan J."/>
            <person name="Polle J."/>
            <person name="Salamov A."/>
            <person name="Terry A."/>
            <person name="Yamada T."/>
            <person name="Dunigan D.D."/>
            <person name="Grigoriev I.V."/>
            <person name="Claverie J.M."/>
            <person name="Van Etten J.L."/>
        </authorList>
    </citation>
    <scope>NUCLEOTIDE SEQUENCE [LARGE SCALE GENOMIC DNA]</scope>
    <source>
        <strain evidence="9 10">NC64A</strain>
    </source>
</reference>
<dbReference type="GO" id="GO:0000209">
    <property type="term" value="P:protein polyubiquitination"/>
    <property type="evidence" value="ECO:0007669"/>
    <property type="project" value="TreeGrafter"/>
</dbReference>
<dbReference type="FunFam" id="3.30.2410.10:FF:000010">
    <property type="entry name" value="E3 ubiquitin-protein ligase UPL1"/>
    <property type="match status" value="1"/>
</dbReference>
<dbReference type="PROSITE" id="PS50237">
    <property type="entry name" value="HECT"/>
    <property type="match status" value="1"/>
</dbReference>
<dbReference type="Gene3D" id="3.30.2410.10">
    <property type="entry name" value="Hect, E3 ligase catalytic domain"/>
    <property type="match status" value="1"/>
</dbReference>
<dbReference type="InParanoid" id="E1ZKG9"/>
<feature type="non-terminal residue" evidence="9">
    <location>
        <position position="393"/>
    </location>
</feature>
<dbReference type="OMA" id="MQMGRHQ"/>
<dbReference type="GO" id="GO:0005737">
    <property type="term" value="C:cytoplasm"/>
    <property type="evidence" value="ECO:0007669"/>
    <property type="project" value="TreeGrafter"/>
</dbReference>
<evidence type="ECO:0000256" key="1">
    <source>
        <dbReference type="ARBA" id="ARBA00000885"/>
    </source>
</evidence>
<dbReference type="Proteomes" id="UP000008141">
    <property type="component" value="Unassembled WGS sequence"/>
</dbReference>
<dbReference type="Pfam" id="PF00632">
    <property type="entry name" value="HECT"/>
    <property type="match status" value="1"/>
</dbReference>
<evidence type="ECO:0000313" key="9">
    <source>
        <dbReference type="EMBL" id="EFN53691.1"/>
    </source>
</evidence>
<dbReference type="Gene3D" id="3.90.1750.10">
    <property type="entry name" value="Hect, E3 ligase catalytic domains"/>
    <property type="match status" value="1"/>
</dbReference>
<feature type="domain" description="HECT" evidence="8">
    <location>
        <begin position="63"/>
        <end position="393"/>
    </location>
</feature>
<proteinExistence type="predicted"/>
<evidence type="ECO:0000256" key="7">
    <source>
        <dbReference type="SAM" id="MobiDB-lite"/>
    </source>
</evidence>
<dbReference type="EMBL" id="GL433850">
    <property type="protein sequence ID" value="EFN53691.1"/>
    <property type="molecule type" value="Genomic_DNA"/>
</dbReference>
<evidence type="ECO:0000259" key="8">
    <source>
        <dbReference type="PROSITE" id="PS50237"/>
    </source>
</evidence>
<dbReference type="eggNOG" id="KOG0939">
    <property type="taxonomic scope" value="Eukaryota"/>
</dbReference>
<evidence type="ECO:0000256" key="2">
    <source>
        <dbReference type="ARBA" id="ARBA00004906"/>
    </source>
</evidence>
<feature type="active site" description="Glycyl thioester intermediate" evidence="6">
    <location>
        <position position="361"/>
    </location>
</feature>
<dbReference type="InterPro" id="IPR050409">
    <property type="entry name" value="E3_ubiq-protein_ligase"/>
</dbReference>
<dbReference type="RefSeq" id="XP_005845793.1">
    <property type="nucleotide sequence ID" value="XM_005845731.1"/>
</dbReference>
<name>E1ZKG9_CHLVA</name>
<evidence type="ECO:0000256" key="5">
    <source>
        <dbReference type="ARBA" id="ARBA00022786"/>
    </source>
</evidence>